<dbReference type="Proteomes" id="UP000192247">
    <property type="component" value="Unassembled WGS sequence"/>
</dbReference>
<proteinExistence type="predicted"/>
<protein>
    <submittedName>
        <fullName evidence="2">La-related protein 7-like</fullName>
    </submittedName>
</protein>
<feature type="compositionally biased region" description="Basic and acidic residues" evidence="1">
    <location>
        <begin position="45"/>
        <end position="64"/>
    </location>
</feature>
<dbReference type="InterPro" id="IPR012677">
    <property type="entry name" value="Nucleotide-bd_a/b_plait_sf"/>
</dbReference>
<gene>
    <name evidence="2" type="ORF">BIW11_06557</name>
</gene>
<evidence type="ECO:0000313" key="2">
    <source>
        <dbReference type="EMBL" id="OQR78203.1"/>
    </source>
</evidence>
<feature type="region of interest" description="Disordered" evidence="1">
    <location>
        <begin position="200"/>
        <end position="227"/>
    </location>
</feature>
<dbReference type="InParanoid" id="A0A1V9XXQ6"/>
<dbReference type="Gene3D" id="3.30.70.330">
    <property type="match status" value="1"/>
</dbReference>
<accession>A0A1V9XXQ6</accession>
<feature type="non-terminal residue" evidence="2">
    <location>
        <position position="1"/>
    </location>
</feature>
<comment type="caution">
    <text evidence="2">The sequence shown here is derived from an EMBL/GenBank/DDBJ whole genome shotgun (WGS) entry which is preliminary data.</text>
</comment>
<name>A0A1V9XXQ6_9ACAR</name>
<sequence length="323" mass="36845">SQQLAQRANLQVISKKEWTSYKNRYLKLRKKSATIAKKYLNAVAEKNRSSAADKHDGLQHEQARKGRRQNNRGGGQSVDPDSEHTAKKARQIDEKEQKGNDSLDEKPNGNLRTTKQVDEPTTAQENELIVQGQNEAGEEMKKFTKGCIIKIEARKGLLRTDKALMRSIPGVAFVDMIENDPVAFVRFNNPEEAEIFAASHSGSGSNQQNGENEQKINQGDDVPKQEVGDMLDNLGVKHCSVLRDEEEVNYWQRVELMRGRKKQSSSTAKKYKNNASRNQTDAQSKSNRKSRGKQRLKEKYEKYTHEVDKQIEVRMNKRIVFDD</sequence>
<feature type="compositionally biased region" description="Low complexity" evidence="1">
    <location>
        <begin position="201"/>
        <end position="211"/>
    </location>
</feature>
<evidence type="ECO:0000313" key="3">
    <source>
        <dbReference type="Proteomes" id="UP000192247"/>
    </source>
</evidence>
<keyword evidence="3" id="KW-1185">Reference proteome</keyword>
<organism evidence="2 3">
    <name type="scientific">Tropilaelaps mercedesae</name>
    <dbReference type="NCBI Taxonomy" id="418985"/>
    <lineage>
        <taxon>Eukaryota</taxon>
        <taxon>Metazoa</taxon>
        <taxon>Ecdysozoa</taxon>
        <taxon>Arthropoda</taxon>
        <taxon>Chelicerata</taxon>
        <taxon>Arachnida</taxon>
        <taxon>Acari</taxon>
        <taxon>Parasitiformes</taxon>
        <taxon>Mesostigmata</taxon>
        <taxon>Gamasina</taxon>
        <taxon>Dermanyssoidea</taxon>
        <taxon>Laelapidae</taxon>
        <taxon>Tropilaelaps</taxon>
    </lineage>
</organism>
<feature type="compositionally biased region" description="Polar residues" evidence="1">
    <location>
        <begin position="264"/>
        <end position="285"/>
    </location>
</feature>
<evidence type="ECO:0000256" key="1">
    <source>
        <dbReference type="SAM" id="MobiDB-lite"/>
    </source>
</evidence>
<reference evidence="2 3" key="1">
    <citation type="journal article" date="2017" name="Gigascience">
        <title>Draft genome of the honey bee ectoparasitic mite, Tropilaelaps mercedesae, is shaped by the parasitic life history.</title>
        <authorList>
            <person name="Dong X."/>
            <person name="Armstrong S.D."/>
            <person name="Xia D."/>
            <person name="Makepeace B.L."/>
            <person name="Darby A.C."/>
            <person name="Kadowaki T."/>
        </authorList>
    </citation>
    <scope>NUCLEOTIDE SEQUENCE [LARGE SCALE GENOMIC DNA]</scope>
    <source>
        <strain evidence="2">Wuxi-XJTLU</strain>
    </source>
</reference>
<feature type="region of interest" description="Disordered" evidence="1">
    <location>
        <begin position="45"/>
        <end position="126"/>
    </location>
</feature>
<feature type="region of interest" description="Disordered" evidence="1">
    <location>
        <begin position="257"/>
        <end position="303"/>
    </location>
</feature>
<feature type="compositionally biased region" description="Polar residues" evidence="1">
    <location>
        <begin position="110"/>
        <end position="125"/>
    </location>
</feature>
<dbReference type="EMBL" id="MNPL01002522">
    <property type="protein sequence ID" value="OQR78203.1"/>
    <property type="molecule type" value="Genomic_DNA"/>
</dbReference>
<dbReference type="AlphaFoldDB" id="A0A1V9XXQ6"/>
<feature type="compositionally biased region" description="Basic and acidic residues" evidence="1">
    <location>
        <begin position="81"/>
        <end position="107"/>
    </location>
</feature>